<dbReference type="AlphaFoldDB" id="A0A073IGL1"/>
<comment type="caution">
    <text evidence="1">The sequence shown here is derived from an EMBL/GenBank/DDBJ whole genome shotgun (WGS) entry which is preliminary data.</text>
</comment>
<dbReference type="Proteomes" id="UP000027734">
    <property type="component" value="Unassembled WGS sequence"/>
</dbReference>
<dbReference type="RefSeq" id="WP_025059563.1">
    <property type="nucleotide sequence ID" value="NZ_JAMC01000005.1"/>
</dbReference>
<name>A0A073IGL1_9RHOB</name>
<dbReference type="CDD" id="cd00448">
    <property type="entry name" value="YjgF_YER057c_UK114_family"/>
    <property type="match status" value="1"/>
</dbReference>
<dbReference type="Gene3D" id="3.30.1330.40">
    <property type="entry name" value="RutC-like"/>
    <property type="match status" value="1"/>
</dbReference>
<dbReference type="InterPro" id="IPR035959">
    <property type="entry name" value="RutC-like_sf"/>
</dbReference>
<gene>
    <name evidence="1" type="ORF">DSW25_13605</name>
</gene>
<dbReference type="STRING" id="1300350.Z948_2194"/>
<sequence>MATALNPIGIAPPFGDYNHGIKTARLGHLVVTSGQLGLAPDGTCAVEVRQQAEQCFANIDAILTEAGCGRGDIVRLSAFVTDRAFFADYMAVRDEWLAGCAVKPASTLIIVSGFTREEFKVEVEATAVMQG</sequence>
<evidence type="ECO:0000313" key="2">
    <source>
        <dbReference type="Proteomes" id="UP000027734"/>
    </source>
</evidence>
<dbReference type="InterPro" id="IPR006175">
    <property type="entry name" value="YjgF/YER057c/UK114"/>
</dbReference>
<protein>
    <submittedName>
        <fullName evidence="1">Endoribonuclease L-PSP</fullName>
    </submittedName>
</protein>
<organism evidence="1 2">
    <name type="scientific">Sulfitobacter donghicola DSW-25 = KCTC 12864 = JCM 14565</name>
    <dbReference type="NCBI Taxonomy" id="1300350"/>
    <lineage>
        <taxon>Bacteria</taxon>
        <taxon>Pseudomonadati</taxon>
        <taxon>Pseudomonadota</taxon>
        <taxon>Alphaproteobacteria</taxon>
        <taxon>Rhodobacterales</taxon>
        <taxon>Roseobacteraceae</taxon>
        <taxon>Sulfitobacter</taxon>
    </lineage>
</organism>
<reference evidence="1 2" key="1">
    <citation type="submission" date="2014-01" db="EMBL/GenBank/DDBJ databases">
        <title>Sulfitobacter donghicola JCM 14565 Genome Sequencing.</title>
        <authorList>
            <person name="Lai Q."/>
            <person name="Hong Z."/>
        </authorList>
    </citation>
    <scope>NUCLEOTIDE SEQUENCE [LARGE SCALE GENOMIC DNA]</scope>
    <source>
        <strain evidence="1 2">JCM 14565</strain>
    </source>
</reference>
<keyword evidence="2" id="KW-1185">Reference proteome</keyword>
<dbReference type="OrthoDB" id="9799840at2"/>
<dbReference type="PANTHER" id="PTHR43857:SF1">
    <property type="entry name" value="YJGH FAMILY PROTEIN"/>
    <property type="match status" value="1"/>
</dbReference>
<evidence type="ECO:0000313" key="1">
    <source>
        <dbReference type="EMBL" id="KEJ88690.1"/>
    </source>
</evidence>
<proteinExistence type="predicted"/>
<dbReference type="eggNOG" id="COG0251">
    <property type="taxonomic scope" value="Bacteria"/>
</dbReference>
<dbReference type="Pfam" id="PF01042">
    <property type="entry name" value="Ribonuc_L-PSP"/>
    <property type="match status" value="1"/>
</dbReference>
<dbReference type="PANTHER" id="PTHR43857">
    <property type="entry name" value="BLR7761 PROTEIN"/>
    <property type="match status" value="1"/>
</dbReference>
<dbReference type="EMBL" id="JAMC01000005">
    <property type="protein sequence ID" value="KEJ88690.1"/>
    <property type="molecule type" value="Genomic_DNA"/>
</dbReference>
<dbReference type="SUPFAM" id="SSF55298">
    <property type="entry name" value="YjgF-like"/>
    <property type="match status" value="1"/>
</dbReference>
<accession>A0A073IGL1</accession>